<evidence type="ECO:0000256" key="4">
    <source>
        <dbReference type="ARBA" id="ARBA00022598"/>
    </source>
</evidence>
<dbReference type="GO" id="GO:0004066">
    <property type="term" value="F:asparagine synthase (glutamine-hydrolyzing) activity"/>
    <property type="evidence" value="ECO:0007669"/>
    <property type="project" value="UniProtKB-EC"/>
</dbReference>
<gene>
    <name evidence="15" type="primary">asnB</name>
    <name evidence="15" type="ORF">WIGMOR_0157</name>
</gene>
<dbReference type="SUPFAM" id="SSF52402">
    <property type="entry name" value="Adenine nucleotide alpha hydrolases-like"/>
    <property type="match status" value="1"/>
</dbReference>
<dbReference type="Proteomes" id="UP000009061">
    <property type="component" value="Chromosome"/>
</dbReference>
<dbReference type="KEGG" id="wgl:WIGMOR_0157"/>
<dbReference type="EC" id="6.3.5.4" evidence="3"/>
<dbReference type="InterPro" id="IPR014729">
    <property type="entry name" value="Rossmann-like_a/b/a_fold"/>
</dbReference>
<comment type="catalytic activity">
    <reaction evidence="10">
        <text>L-aspartate + L-glutamine + ATP + H2O = L-asparagine + L-glutamate + AMP + diphosphate + H(+)</text>
        <dbReference type="Rhea" id="RHEA:12228"/>
        <dbReference type="ChEBI" id="CHEBI:15377"/>
        <dbReference type="ChEBI" id="CHEBI:15378"/>
        <dbReference type="ChEBI" id="CHEBI:29985"/>
        <dbReference type="ChEBI" id="CHEBI:29991"/>
        <dbReference type="ChEBI" id="CHEBI:30616"/>
        <dbReference type="ChEBI" id="CHEBI:33019"/>
        <dbReference type="ChEBI" id="CHEBI:58048"/>
        <dbReference type="ChEBI" id="CHEBI:58359"/>
        <dbReference type="ChEBI" id="CHEBI:456215"/>
        <dbReference type="EC" id="6.3.5.4"/>
    </reaction>
</comment>
<accession>H6Q4E8</accession>
<dbReference type="InterPro" id="IPR033738">
    <property type="entry name" value="AsnB_N"/>
</dbReference>
<evidence type="ECO:0000256" key="12">
    <source>
        <dbReference type="PIRSR" id="PIRSR001589-2"/>
    </source>
</evidence>
<evidence type="ECO:0000256" key="9">
    <source>
        <dbReference type="ARBA" id="ARBA00022962"/>
    </source>
</evidence>
<feature type="binding site" evidence="12">
    <location>
        <position position="99"/>
    </location>
    <ligand>
        <name>L-glutamine</name>
        <dbReference type="ChEBI" id="CHEBI:58359"/>
    </ligand>
</feature>
<dbReference type="SUPFAM" id="SSF56235">
    <property type="entry name" value="N-terminal nucleophile aminohydrolases (Ntn hydrolases)"/>
    <property type="match status" value="1"/>
</dbReference>
<evidence type="ECO:0000256" key="10">
    <source>
        <dbReference type="ARBA" id="ARBA00048741"/>
    </source>
</evidence>
<dbReference type="PROSITE" id="PS51278">
    <property type="entry name" value="GATASE_TYPE_2"/>
    <property type="match status" value="1"/>
</dbReference>
<reference evidence="15 16" key="1">
    <citation type="journal article" date="2012" name="MBio">
        <title>Insight into the transmission biology and species-specific functional capabilities of tsetse (Diptera: glossinidae) obligate symbiont wigglesworthia.</title>
        <authorList>
            <person name="Rio R.V."/>
            <person name="Symula R.E."/>
            <person name="Wang J."/>
            <person name="Lohs C."/>
            <person name="Wu Y.N."/>
            <person name="Snyder A.K."/>
            <person name="Bjornson R.D."/>
            <person name="Oshima K."/>
            <person name="Biehl B.S."/>
            <person name="Perna N.T."/>
            <person name="Hattori M."/>
            <person name="Aksoy S."/>
        </authorList>
    </citation>
    <scope>NUCLEOTIDE SEQUENCE [LARGE SCALE GENOMIC DNA]</scope>
    <source>
        <strain evidence="15">WGM</strain>
    </source>
</reference>
<dbReference type="Gene3D" id="3.40.50.620">
    <property type="entry name" value="HUPs"/>
    <property type="match status" value="1"/>
</dbReference>
<dbReference type="GO" id="GO:0006529">
    <property type="term" value="P:asparagine biosynthetic process"/>
    <property type="evidence" value="ECO:0007669"/>
    <property type="project" value="UniProtKB-KW"/>
</dbReference>
<evidence type="ECO:0000256" key="5">
    <source>
        <dbReference type="ARBA" id="ARBA00022605"/>
    </source>
</evidence>
<dbReference type="AlphaFoldDB" id="H6Q4E8"/>
<feature type="site" description="Important for beta-aspartyl-AMP intermediate formation" evidence="13">
    <location>
        <position position="344"/>
    </location>
</feature>
<evidence type="ECO:0000256" key="2">
    <source>
        <dbReference type="ARBA" id="ARBA00005752"/>
    </source>
</evidence>
<dbReference type="Gene3D" id="3.60.20.10">
    <property type="entry name" value="Glutamine Phosphoribosylpyrophosphate, subunit 1, domain 1"/>
    <property type="match status" value="1"/>
</dbReference>
<dbReference type="eggNOG" id="COG0367">
    <property type="taxonomic scope" value="Bacteria"/>
</dbReference>
<evidence type="ECO:0000256" key="13">
    <source>
        <dbReference type="PIRSR" id="PIRSR001589-3"/>
    </source>
</evidence>
<keyword evidence="7 12" id="KW-0067">ATP-binding</keyword>
<dbReference type="CDD" id="cd01991">
    <property type="entry name" value="Asn_synthase_B_C"/>
    <property type="match status" value="1"/>
</dbReference>
<comment type="pathway">
    <text evidence="1">Amino-acid biosynthesis; L-asparagine biosynthesis; L-asparagine from L-aspartate (L-Gln route): step 1/1.</text>
</comment>
<keyword evidence="5 11" id="KW-0028">Amino-acid biosynthesis</keyword>
<dbReference type="Pfam" id="PF00733">
    <property type="entry name" value="Asn_synthase"/>
    <property type="match status" value="1"/>
</dbReference>
<evidence type="ECO:0000256" key="1">
    <source>
        <dbReference type="ARBA" id="ARBA00005187"/>
    </source>
</evidence>
<dbReference type="InterPro" id="IPR006426">
    <property type="entry name" value="Asn_synth_AEB"/>
</dbReference>
<evidence type="ECO:0000256" key="7">
    <source>
        <dbReference type="ARBA" id="ARBA00022840"/>
    </source>
</evidence>
<dbReference type="InterPro" id="IPR017932">
    <property type="entry name" value="GATase_2_dom"/>
</dbReference>
<dbReference type="InterPro" id="IPR001962">
    <property type="entry name" value="Asn_synthase"/>
</dbReference>
<dbReference type="GO" id="GO:0005524">
    <property type="term" value="F:ATP binding"/>
    <property type="evidence" value="ECO:0007669"/>
    <property type="project" value="UniProtKB-KW"/>
</dbReference>
<dbReference type="EMBL" id="CP003315">
    <property type="protein sequence ID" value="AFA41008.1"/>
    <property type="molecule type" value="Genomic_DNA"/>
</dbReference>
<dbReference type="PANTHER" id="PTHR11772:SF2">
    <property type="entry name" value="ASPARAGINE SYNTHETASE [GLUTAMINE-HYDROLYZING]"/>
    <property type="match status" value="1"/>
</dbReference>
<feature type="binding site" evidence="12">
    <location>
        <position position="268"/>
    </location>
    <ligand>
        <name>ATP</name>
        <dbReference type="ChEBI" id="CHEBI:30616"/>
    </ligand>
</feature>
<feature type="active site" description="For GATase activity" evidence="11">
    <location>
        <position position="2"/>
    </location>
</feature>
<evidence type="ECO:0000256" key="8">
    <source>
        <dbReference type="ARBA" id="ARBA00022888"/>
    </source>
</evidence>
<keyword evidence="9 11" id="KW-0315">Glutamine amidotransferase</keyword>
<dbReference type="RefSeq" id="WP_014353947.1">
    <property type="nucleotide sequence ID" value="NC_016893.1"/>
</dbReference>
<dbReference type="GO" id="GO:0005829">
    <property type="term" value="C:cytosol"/>
    <property type="evidence" value="ECO:0007669"/>
    <property type="project" value="TreeGrafter"/>
</dbReference>
<evidence type="ECO:0000256" key="3">
    <source>
        <dbReference type="ARBA" id="ARBA00012737"/>
    </source>
</evidence>
<evidence type="ECO:0000256" key="11">
    <source>
        <dbReference type="PIRSR" id="PIRSR001589-1"/>
    </source>
</evidence>
<feature type="domain" description="Glutamine amidotransferase type-2" evidence="14">
    <location>
        <begin position="2"/>
        <end position="186"/>
    </location>
</feature>
<dbReference type="CDD" id="cd00712">
    <property type="entry name" value="AsnB"/>
    <property type="match status" value="1"/>
</dbReference>
<feature type="binding site" evidence="12">
    <location>
        <position position="233"/>
    </location>
    <ligand>
        <name>ATP</name>
        <dbReference type="ChEBI" id="CHEBI:30616"/>
    </ligand>
</feature>
<keyword evidence="4" id="KW-0436">Ligase</keyword>
<dbReference type="PIRSF" id="PIRSF001589">
    <property type="entry name" value="Asn_synthetase_glu-h"/>
    <property type="match status" value="1"/>
</dbReference>
<dbReference type="NCBIfam" id="TIGR01536">
    <property type="entry name" value="asn_synth_AEB"/>
    <property type="match status" value="1"/>
</dbReference>
<dbReference type="OrthoDB" id="9763290at2"/>
<dbReference type="HOGENOM" id="CLU_014658_2_2_6"/>
<protein>
    <recommendedName>
        <fullName evidence="3">asparagine synthase (glutamine-hydrolyzing)</fullName>
        <ecNumber evidence="3">6.3.5.4</ecNumber>
    </recommendedName>
</protein>
<dbReference type="InterPro" id="IPR050795">
    <property type="entry name" value="Asn_Synthetase"/>
</dbReference>
<keyword evidence="6 12" id="KW-0547">Nucleotide-binding</keyword>
<feature type="binding site" evidence="12">
    <location>
        <begin position="342"/>
        <end position="343"/>
    </location>
    <ligand>
        <name>ATP</name>
        <dbReference type="ChEBI" id="CHEBI:30616"/>
    </ligand>
</feature>
<dbReference type="InterPro" id="IPR029055">
    <property type="entry name" value="Ntn_hydrolases_N"/>
</dbReference>
<dbReference type="NCBIfam" id="NF006949">
    <property type="entry name" value="PRK09431.1"/>
    <property type="match status" value="1"/>
</dbReference>
<evidence type="ECO:0000256" key="6">
    <source>
        <dbReference type="ARBA" id="ARBA00022741"/>
    </source>
</evidence>
<evidence type="ECO:0000313" key="16">
    <source>
        <dbReference type="Proteomes" id="UP000009061"/>
    </source>
</evidence>
<proteinExistence type="inferred from homology"/>
<sequence length="548" mass="63801">MCSIFGILGIKGNYQELRKKAIYCSHLMSHRGPDENGIYTDKNVILLHERLSIVDIKNGHQPITNSNKTNILIMNGEIYNYEKIKKKLCNHYQFHSHSDCEVILALYDKFGENFLDLLNGMFAFILYDTKKKCYLIGRDHIGMVPLYIGYDIKKNLYISSEMKALIPVCKTVQEFPPRSYLWSPDGIIRQYYYRKWFQYENIKDKPVNYEKIIFSLKKSVNMHLNSDVPYAVLLSGGLDSAIIASITKKLIMLKNGKLKRKRLQSFSIGLLNAPDLIASRKLSRILNTKHHEIIFTEQNGLDVIRHVIYHVETYDITTIRASIPMYLMSRKIKSCGIKMVLSGEGADEIFGGYLYFHYAPSAKDFHEELVRKLKLLHMYDCARANKSMLAWGVEIRFPFLEKNFLDLIMNIHPKHKMCPNKQVEKYILRKAFFEYLPKSILWRQKEQFSDGVGYSWINSLQKLSENEISDKKFENARVRFPYNTPYSKEGYLYREIFEELFPISNATKCIPYGASIACSSSIASKWRQLEHMIPDPSGRTLDIHTSKL</sequence>
<organism evidence="15 16">
    <name type="scientific">Wigglesworthia glossinidia endosymbiont of Glossina morsitans morsitans</name>
    <name type="common">Yale colony</name>
    <dbReference type="NCBI Taxonomy" id="1142511"/>
    <lineage>
        <taxon>Bacteria</taxon>
        <taxon>Pseudomonadati</taxon>
        <taxon>Pseudomonadota</taxon>
        <taxon>Gammaproteobacteria</taxon>
        <taxon>Enterobacterales</taxon>
        <taxon>Erwiniaceae</taxon>
        <taxon>Wigglesworthia</taxon>
    </lineage>
</organism>
<name>H6Q4E8_WIGGL</name>
<dbReference type="Pfam" id="PF13537">
    <property type="entry name" value="GATase_7"/>
    <property type="match status" value="1"/>
</dbReference>
<comment type="similarity">
    <text evidence="2">Belongs to the asparagine synthetase family.</text>
</comment>
<evidence type="ECO:0000259" key="14">
    <source>
        <dbReference type="PROSITE" id="PS51278"/>
    </source>
</evidence>
<keyword evidence="8 11" id="KW-0061">Asparagine biosynthesis</keyword>
<keyword evidence="16" id="KW-1185">Reference proteome</keyword>
<evidence type="ECO:0000313" key="15">
    <source>
        <dbReference type="EMBL" id="AFA41008.1"/>
    </source>
</evidence>
<dbReference type="FunFam" id="3.40.50.620:FF:000031">
    <property type="entry name" value="Asparagine synthase B"/>
    <property type="match status" value="1"/>
</dbReference>
<dbReference type="STRING" id="1142511.WIGMOR_0157"/>
<dbReference type="PANTHER" id="PTHR11772">
    <property type="entry name" value="ASPARAGINE SYNTHETASE"/>
    <property type="match status" value="1"/>
</dbReference>